<dbReference type="OrthoDB" id="1740265at2759"/>
<feature type="transmembrane region" description="Helical" evidence="3">
    <location>
        <begin position="29"/>
        <end position="47"/>
    </location>
</feature>
<dbReference type="Proteomes" id="UP000549394">
    <property type="component" value="Unassembled WGS sequence"/>
</dbReference>
<dbReference type="Gene3D" id="3.90.400.10">
    <property type="entry name" value="Oligo-1,6-glucosidase, Domain 2"/>
    <property type="match status" value="1"/>
</dbReference>
<organism evidence="5 6">
    <name type="scientific">Dimorphilus gyrociliatus</name>
    <dbReference type="NCBI Taxonomy" id="2664684"/>
    <lineage>
        <taxon>Eukaryota</taxon>
        <taxon>Metazoa</taxon>
        <taxon>Spiralia</taxon>
        <taxon>Lophotrochozoa</taxon>
        <taxon>Annelida</taxon>
        <taxon>Polychaeta</taxon>
        <taxon>Polychaeta incertae sedis</taxon>
        <taxon>Dinophilidae</taxon>
        <taxon>Dimorphilus</taxon>
    </lineage>
</organism>
<dbReference type="FunFam" id="3.90.400.10:FF:000001">
    <property type="entry name" value="Maltase A3, isoform A"/>
    <property type="match status" value="1"/>
</dbReference>
<evidence type="ECO:0000256" key="2">
    <source>
        <dbReference type="SAM" id="MobiDB-lite"/>
    </source>
</evidence>
<keyword evidence="6" id="KW-1185">Reference proteome</keyword>
<accession>A0A7I8VIX7</accession>
<dbReference type="SUPFAM" id="SSF51445">
    <property type="entry name" value="(Trans)glycosidases"/>
    <property type="match status" value="1"/>
</dbReference>
<sequence>MSDGKKKDKPRGGKDNPDRLPIDGENRPLFFFMFILALTLAVCFYDPKWTNTLFGSKRIDKTWWKRSIVYQIYPRSFQDSDGDGIGDLKGIESRLEHFKWLKIGALWLSPVYKSPMVDFGYDISDFKAIDPIFGSMDDFENLIRAAHKKEIKIIMDFVPNHSSDQHEWFQLSRKGDIKYKDYYIWRKGKQMANGTRIPPNNWVSVFGGPMWTWDESRQAFYLHQFTKEQPDLNFRNPEVQKEMIDILKFWLGKGVDGFRIDAISHLFEDKAFKNEPLSGLPNTTPDQAEHYNHVYTMDQPETIEVIRSWRKYFTEYERKSNKYIFMVTESFSNPSMYYEGETDFPFNFNLLQMNKTCGVKCIRVLINSWLQELPKGRWPNWVLGNHDRMRLGNRMGEDFIGAFNMLLLTLPGTPFTYYGEEIGMVGPKISFEDTVDPYGVNFGPKRYEEFSRDPSRTPMQWSDSRNAGFTMAKKPWLPVHSNYKTLNVENQKNSDHDDNTLRLYRRLSWLRQEKSFQMGNFDWAIITDNILSYIRWFNGSPAYIVAFNFGTKAETVDFTKYSGNFPPPGHFVPDDGFVLFSTHPKEIPGSTISRLDKIKMSPSQGVVIRIWPKK</sequence>
<name>A0A7I8VIX7_9ANNE</name>
<dbReference type="SMART" id="SM00642">
    <property type="entry name" value="Aamy"/>
    <property type="match status" value="1"/>
</dbReference>
<dbReference type="PANTHER" id="PTHR10357">
    <property type="entry name" value="ALPHA-AMYLASE FAMILY MEMBER"/>
    <property type="match status" value="1"/>
</dbReference>
<reference evidence="5 6" key="1">
    <citation type="submission" date="2020-08" db="EMBL/GenBank/DDBJ databases">
        <authorList>
            <person name="Hejnol A."/>
        </authorList>
    </citation>
    <scope>NUCLEOTIDE SEQUENCE [LARGE SCALE GENOMIC DNA]</scope>
</reference>
<keyword evidence="3" id="KW-1133">Transmembrane helix</keyword>
<protein>
    <submittedName>
        <fullName evidence="5">DgyrCDS5138</fullName>
    </submittedName>
</protein>
<gene>
    <name evidence="5" type="ORF">DGYR_LOCUS4867</name>
</gene>
<feature type="region of interest" description="Disordered" evidence="2">
    <location>
        <begin position="1"/>
        <end position="20"/>
    </location>
</feature>
<dbReference type="Pfam" id="PF00128">
    <property type="entry name" value="Alpha-amylase"/>
    <property type="match status" value="1"/>
</dbReference>
<evidence type="ECO:0000256" key="3">
    <source>
        <dbReference type="SAM" id="Phobius"/>
    </source>
</evidence>
<dbReference type="InterPro" id="IPR045857">
    <property type="entry name" value="O16G_dom_2"/>
</dbReference>
<keyword evidence="3" id="KW-0812">Transmembrane</keyword>
<proteinExistence type="predicted"/>
<dbReference type="Gene3D" id="3.20.20.80">
    <property type="entry name" value="Glycosidases"/>
    <property type="match status" value="2"/>
</dbReference>
<dbReference type="EMBL" id="CAJFCJ010000006">
    <property type="protein sequence ID" value="CAD5116225.1"/>
    <property type="molecule type" value="Genomic_DNA"/>
</dbReference>
<dbReference type="CDD" id="cd11328">
    <property type="entry name" value="AmyAc_maltase"/>
    <property type="match status" value="1"/>
</dbReference>
<keyword evidence="3" id="KW-0472">Membrane</keyword>
<dbReference type="InterPro" id="IPR006047">
    <property type="entry name" value="GH13_cat_dom"/>
</dbReference>
<evidence type="ECO:0000259" key="4">
    <source>
        <dbReference type="SMART" id="SM00642"/>
    </source>
</evidence>
<dbReference type="PANTHER" id="PTHR10357:SF179">
    <property type="entry name" value="NEUTRAL AND BASIC AMINO ACID TRANSPORT PROTEIN RBAT"/>
    <property type="match status" value="1"/>
</dbReference>
<dbReference type="InterPro" id="IPR013780">
    <property type="entry name" value="Glyco_hydro_b"/>
</dbReference>
<keyword evidence="1" id="KW-0325">Glycoprotein</keyword>
<dbReference type="InterPro" id="IPR017853">
    <property type="entry name" value="GH"/>
</dbReference>
<comment type="caution">
    <text evidence="5">The sequence shown here is derived from an EMBL/GenBank/DDBJ whole genome shotgun (WGS) entry which is preliminary data.</text>
</comment>
<dbReference type="GO" id="GO:0005975">
    <property type="term" value="P:carbohydrate metabolic process"/>
    <property type="evidence" value="ECO:0007669"/>
    <property type="project" value="InterPro"/>
</dbReference>
<dbReference type="AlphaFoldDB" id="A0A7I8VIX7"/>
<evidence type="ECO:0000313" key="6">
    <source>
        <dbReference type="Proteomes" id="UP000549394"/>
    </source>
</evidence>
<evidence type="ECO:0000313" key="5">
    <source>
        <dbReference type="EMBL" id="CAD5116225.1"/>
    </source>
</evidence>
<evidence type="ECO:0000256" key="1">
    <source>
        <dbReference type="ARBA" id="ARBA00023180"/>
    </source>
</evidence>
<feature type="domain" description="Glycosyl hydrolase family 13 catalytic" evidence="4">
    <location>
        <begin position="71"/>
        <end position="456"/>
    </location>
</feature>
<dbReference type="Gene3D" id="2.60.40.1180">
    <property type="entry name" value="Golgi alpha-mannosidase II"/>
    <property type="match status" value="1"/>
</dbReference>